<feature type="binding site" evidence="7">
    <location>
        <position position="181"/>
    </location>
    <ligand>
        <name>Zn(2+)</name>
        <dbReference type="ChEBI" id="CHEBI:29105"/>
    </ligand>
</feature>
<comment type="function">
    <text evidence="7">Lyase that catalyzes the C1-decarboxylation of 4-hydroxy-3-methoxy-5-(all-trans-polyprenyl)benzoic acid into 2-methoxy-6-(all-trans-polyprenyl)phenol during ubiquinone biosynthesis.</text>
</comment>
<keyword evidence="7" id="KW-0862">Zinc</keyword>
<protein>
    <recommendedName>
        <fullName evidence="6">4-hydroxy-3-methoxy-5-polyprenylbenzoate decarboxylase</fullName>
    </recommendedName>
</protein>
<evidence type="ECO:0000313" key="10">
    <source>
        <dbReference type="Proteomes" id="UP000192927"/>
    </source>
</evidence>
<keyword evidence="3 7" id="KW-0496">Mitochondrion</keyword>
<feature type="binding site" evidence="7">
    <location>
        <position position="165"/>
    </location>
    <ligand>
        <name>Zn(2+)</name>
        <dbReference type="ChEBI" id="CHEBI:29105"/>
    </ligand>
</feature>
<reference evidence="10" key="1">
    <citation type="submission" date="2017-03" db="EMBL/GenBank/DDBJ databases">
        <authorList>
            <person name="Sharma R."/>
            <person name="Thines M."/>
        </authorList>
    </citation>
    <scope>NUCLEOTIDE SEQUENCE [LARGE SCALE GENOMIC DNA]</scope>
</reference>
<dbReference type="PANTHER" id="PTHR12922:SF7">
    <property type="entry name" value="UBIQUINONE BIOSYNTHESIS PROTEIN COQ4 HOMOLOG, MITOCHONDRIAL"/>
    <property type="match status" value="1"/>
</dbReference>
<gene>
    <name evidence="7" type="primary">COQ4</name>
</gene>
<evidence type="ECO:0000256" key="4">
    <source>
        <dbReference type="ARBA" id="ARBA00023136"/>
    </source>
</evidence>
<dbReference type="GO" id="GO:0008270">
    <property type="term" value="F:zinc ion binding"/>
    <property type="evidence" value="ECO:0007669"/>
    <property type="project" value="UniProtKB-UniRule"/>
</dbReference>
<organism evidence="9 10">
    <name type="scientific">Lasallia pustulata</name>
    <dbReference type="NCBI Taxonomy" id="136370"/>
    <lineage>
        <taxon>Eukaryota</taxon>
        <taxon>Fungi</taxon>
        <taxon>Dikarya</taxon>
        <taxon>Ascomycota</taxon>
        <taxon>Pezizomycotina</taxon>
        <taxon>Lecanoromycetes</taxon>
        <taxon>OSLEUM clade</taxon>
        <taxon>Umbilicariomycetidae</taxon>
        <taxon>Umbilicariales</taxon>
        <taxon>Umbilicariaceae</taxon>
        <taxon>Lasallia</taxon>
    </lineage>
</organism>
<dbReference type="GO" id="GO:0120539">
    <property type="term" value="F:4-hydroxy-3-methoxy-5-polyprenylbenzoate decarboxylase activity"/>
    <property type="evidence" value="ECO:0007669"/>
    <property type="project" value="UniProtKB-EC"/>
</dbReference>
<dbReference type="UniPathway" id="UPA00232"/>
<evidence type="ECO:0000256" key="6">
    <source>
        <dbReference type="ARBA" id="ARBA00081568"/>
    </source>
</evidence>
<feature type="binding site" evidence="7">
    <location>
        <position position="169"/>
    </location>
    <ligand>
        <name>Zn(2+)</name>
        <dbReference type="ChEBI" id="CHEBI:29105"/>
    </ligand>
</feature>
<comment type="cofactor">
    <cofactor evidence="7">
        <name>Zn(2+)</name>
        <dbReference type="ChEBI" id="CHEBI:29105"/>
    </cofactor>
</comment>
<comment type="subcellular location">
    <subcellularLocation>
        <location evidence="7">Mitochondrion inner membrane</location>
        <topology evidence="7">Peripheral membrane protein</topology>
        <orientation evidence="7">Matrix side</orientation>
    </subcellularLocation>
</comment>
<comment type="similarity">
    <text evidence="7">Belongs to the COQ4 family.</text>
</comment>
<keyword evidence="1 7" id="KW-0831">Ubiquinone biosynthesis</keyword>
<evidence type="ECO:0000256" key="8">
    <source>
        <dbReference type="SAM" id="MobiDB-lite"/>
    </source>
</evidence>
<feature type="region of interest" description="Disordered" evidence="8">
    <location>
        <begin position="253"/>
        <end position="288"/>
    </location>
</feature>
<evidence type="ECO:0000256" key="7">
    <source>
        <dbReference type="HAMAP-Rule" id="MF_03111"/>
    </source>
</evidence>
<comment type="pathway">
    <text evidence="7">Cofactor biosynthesis; ubiquinone biosynthesis.</text>
</comment>
<sequence>MPTSIALPRAFLRLPASSRPAAALSVRKFSVLNRPPPNYEGHVPLTTIERGALAAGSAVMSLLNPRRGDLIAALGESTATPYFIYRLRDAMLSSPTGRRILRDRPRITSQTMSMPHLRTLPSNCVGRAYASWLDREGVSPDTRDSVKYIDDEECAYVMQRYRECHDFYHALTGLPVMVEGEVALKAFEFANTLLPMTGLSLFAVTRLKKAERQRFWHTYLPWALANGTRCTEIINVYWEEELERDVDDLRSELGVERPPDLRETRKALREQRRAATEKKEGMGALAAD</sequence>
<comment type="subunit">
    <text evidence="7">Component of a multi-subunit COQ enzyme complex, composed of at least COQ3, COQ4, COQ5, COQ6, COQ7 and COQ9.</text>
</comment>
<keyword evidence="5 7" id="KW-0456">Lyase</keyword>
<dbReference type="EMBL" id="FWEW01002474">
    <property type="protein sequence ID" value="SLM38472.1"/>
    <property type="molecule type" value="Genomic_DNA"/>
</dbReference>
<dbReference type="InterPro" id="IPR027540">
    <property type="entry name" value="Coq4_euk"/>
</dbReference>
<feature type="compositionally biased region" description="Basic and acidic residues" evidence="8">
    <location>
        <begin position="253"/>
        <end position="281"/>
    </location>
</feature>
<evidence type="ECO:0000256" key="3">
    <source>
        <dbReference type="ARBA" id="ARBA00023128"/>
    </source>
</evidence>
<keyword evidence="4 7" id="KW-0472">Membrane</keyword>
<evidence type="ECO:0000256" key="5">
    <source>
        <dbReference type="ARBA" id="ARBA00023239"/>
    </source>
</evidence>
<dbReference type="HAMAP" id="MF_03111">
    <property type="entry name" value="Coq4"/>
    <property type="match status" value="1"/>
</dbReference>
<feature type="binding site" evidence="7">
    <location>
        <position position="166"/>
    </location>
    <ligand>
        <name>Zn(2+)</name>
        <dbReference type="ChEBI" id="CHEBI:29105"/>
    </ligand>
</feature>
<dbReference type="AlphaFoldDB" id="A0A1W5D691"/>
<keyword evidence="10" id="KW-1185">Reference proteome</keyword>
<evidence type="ECO:0000313" key="9">
    <source>
        <dbReference type="EMBL" id="SLM38472.1"/>
    </source>
</evidence>
<keyword evidence="9" id="KW-0830">Ubiquinone</keyword>
<dbReference type="Proteomes" id="UP000192927">
    <property type="component" value="Unassembled WGS sequence"/>
</dbReference>
<dbReference type="InterPro" id="IPR007715">
    <property type="entry name" value="Coq4"/>
</dbReference>
<dbReference type="GO" id="GO:0031314">
    <property type="term" value="C:extrinsic component of mitochondrial inner membrane"/>
    <property type="evidence" value="ECO:0007669"/>
    <property type="project" value="UniProtKB-UniRule"/>
</dbReference>
<evidence type="ECO:0000256" key="2">
    <source>
        <dbReference type="ARBA" id="ARBA00022792"/>
    </source>
</evidence>
<dbReference type="Pfam" id="PF05019">
    <property type="entry name" value="Coq4"/>
    <property type="match status" value="1"/>
</dbReference>
<dbReference type="PANTHER" id="PTHR12922">
    <property type="entry name" value="UBIQUINONE BIOSYNTHESIS PROTEIN"/>
    <property type="match status" value="1"/>
</dbReference>
<accession>A0A1W5D691</accession>
<comment type="catalytic activity">
    <reaction evidence="7">
        <text>a 4-hydroxy-3-methoxy-5-(all-trans-polyprenyl)benzoate + H(+) = a 2-methoxy-6-(all-trans-polyprenyl)phenol + CO2</text>
        <dbReference type="Rhea" id="RHEA:81179"/>
        <dbReference type="Rhea" id="RHEA-COMP:9551"/>
        <dbReference type="Rhea" id="RHEA-COMP:10931"/>
        <dbReference type="ChEBI" id="CHEBI:15378"/>
        <dbReference type="ChEBI" id="CHEBI:16526"/>
        <dbReference type="ChEBI" id="CHEBI:62731"/>
        <dbReference type="ChEBI" id="CHEBI:84443"/>
        <dbReference type="EC" id="4.1.1.130"/>
    </reaction>
</comment>
<keyword evidence="7" id="KW-0479">Metal-binding</keyword>
<proteinExistence type="inferred from homology"/>
<evidence type="ECO:0000256" key="1">
    <source>
        <dbReference type="ARBA" id="ARBA00022688"/>
    </source>
</evidence>
<name>A0A1W5D691_9LECA</name>
<keyword evidence="2 7" id="KW-0999">Mitochondrion inner membrane</keyword>